<gene>
    <name evidence="1" type="primary">Erv31_3</name>
    <name evidence="1" type="ORF">CRYUND_R15290</name>
</gene>
<proteinExistence type="predicted"/>
<feature type="non-terminal residue" evidence="1">
    <location>
        <position position="1"/>
    </location>
</feature>
<feature type="non-terminal residue" evidence="1">
    <location>
        <position position="88"/>
    </location>
</feature>
<sequence>TQNRTVCYHNRTDANPHEEISDLKPYWEKPGKNDSQWKSPDGVFWICGKRAYIALPSDWKGVCTIEIIQPAFFLLPQEKGNKILDQAL</sequence>
<keyword evidence="2" id="KW-1185">Reference proteome</keyword>
<reference evidence="1 2" key="1">
    <citation type="submission" date="2019-09" db="EMBL/GenBank/DDBJ databases">
        <title>Bird 10,000 Genomes (B10K) Project - Family phase.</title>
        <authorList>
            <person name="Zhang G."/>
        </authorList>
    </citation>
    <scope>NUCLEOTIDE SEQUENCE [LARGE SCALE GENOMIC DNA]</scope>
    <source>
        <strain evidence="1">B10K-MSB-37135</strain>
        <tissue evidence="1">Heart</tissue>
    </source>
</reference>
<name>A0A7K4L5K4_9AVES</name>
<accession>A0A7K4L5K4</accession>
<comment type="caution">
    <text evidence="1">The sequence shown here is derived from an EMBL/GenBank/DDBJ whole genome shotgun (WGS) entry which is preliminary data.</text>
</comment>
<dbReference type="Proteomes" id="UP000534426">
    <property type="component" value="Unassembled WGS sequence"/>
</dbReference>
<dbReference type="AlphaFoldDB" id="A0A7K4L5K4"/>
<dbReference type="EMBL" id="VWPW01003921">
    <property type="protein sequence ID" value="NWI99880.1"/>
    <property type="molecule type" value="Genomic_DNA"/>
</dbReference>
<organism evidence="1 2">
    <name type="scientific">Crypturellus undulatus</name>
    <dbReference type="NCBI Taxonomy" id="48396"/>
    <lineage>
        <taxon>Eukaryota</taxon>
        <taxon>Metazoa</taxon>
        <taxon>Chordata</taxon>
        <taxon>Craniata</taxon>
        <taxon>Vertebrata</taxon>
        <taxon>Euteleostomi</taxon>
        <taxon>Archelosauria</taxon>
        <taxon>Archosauria</taxon>
        <taxon>Dinosauria</taxon>
        <taxon>Saurischia</taxon>
        <taxon>Theropoda</taxon>
        <taxon>Coelurosauria</taxon>
        <taxon>Aves</taxon>
        <taxon>Palaeognathae</taxon>
        <taxon>Tinamiformes</taxon>
        <taxon>Tinamidae</taxon>
        <taxon>Crypturellus</taxon>
    </lineage>
</organism>
<evidence type="ECO:0000313" key="1">
    <source>
        <dbReference type="EMBL" id="NWI99880.1"/>
    </source>
</evidence>
<evidence type="ECO:0000313" key="2">
    <source>
        <dbReference type="Proteomes" id="UP000534426"/>
    </source>
</evidence>
<protein>
    <submittedName>
        <fullName evidence="1">ENR1 protein</fullName>
    </submittedName>
</protein>